<dbReference type="OrthoDB" id="9795345at2"/>
<dbReference type="AlphaFoldDB" id="A0A1H9FZH6"/>
<proteinExistence type="predicted"/>
<feature type="domain" description="PHB accumulation regulatory" evidence="1">
    <location>
        <begin position="133"/>
        <end position="172"/>
    </location>
</feature>
<organism evidence="3 4">
    <name type="scientific">Giesbergeria anulus</name>
    <dbReference type="NCBI Taxonomy" id="180197"/>
    <lineage>
        <taxon>Bacteria</taxon>
        <taxon>Pseudomonadati</taxon>
        <taxon>Pseudomonadota</taxon>
        <taxon>Betaproteobacteria</taxon>
        <taxon>Burkholderiales</taxon>
        <taxon>Comamonadaceae</taxon>
        <taxon>Giesbergeria</taxon>
    </lineage>
</organism>
<dbReference type="InterPro" id="IPR012909">
    <property type="entry name" value="PHA_DNA-bd_N"/>
</dbReference>
<dbReference type="RefSeq" id="WP_091452662.1">
    <property type="nucleotide sequence ID" value="NZ_FOGD01000001.1"/>
</dbReference>
<dbReference type="GO" id="GO:0006355">
    <property type="term" value="P:regulation of DNA-templated transcription"/>
    <property type="evidence" value="ECO:0007669"/>
    <property type="project" value="InterPro"/>
</dbReference>
<dbReference type="STRING" id="180197.SAMN02982919_00679"/>
<reference evidence="3 4" key="1">
    <citation type="submission" date="2016-10" db="EMBL/GenBank/DDBJ databases">
        <authorList>
            <person name="de Groot N.N."/>
        </authorList>
    </citation>
    <scope>NUCLEOTIDE SEQUENCE [LARGE SCALE GENOMIC DNA]</scope>
    <source>
        <strain evidence="3 4">ATCC 35958</strain>
    </source>
</reference>
<protein>
    <submittedName>
        <fullName evidence="3">Polyhydroxyalkanoate synthesis repressor PhaR</fullName>
    </submittedName>
</protein>
<accession>A0A1H9FZH6</accession>
<gene>
    <name evidence="3" type="ORF">SAMN02982919_00679</name>
</gene>
<evidence type="ECO:0000313" key="3">
    <source>
        <dbReference type="EMBL" id="SEQ43296.1"/>
    </source>
</evidence>
<evidence type="ECO:0000313" key="4">
    <source>
        <dbReference type="Proteomes" id="UP000199766"/>
    </source>
</evidence>
<sequence length="186" mass="21041">MAQGACVVQEEKTVPATPKLAQRIIKKYPNRRLYDTDTSAYITLAEVKQLVMEHKNLVVRDAKTGEDITRSILLQIILEEEAGGAPLFTEAVLSNIIRIYGQAMQGFMGSYLEKNVQLFTDMQTTMAEQSQSMTPEIWAQFMSAQSPMMQGLMGNYAEQSRSMFTQMQEKMQQQTEQMLGVLGLKR</sequence>
<dbReference type="Pfam" id="PF07879">
    <property type="entry name" value="PHB_acc_N"/>
    <property type="match status" value="1"/>
</dbReference>
<dbReference type="InterPro" id="IPR010134">
    <property type="entry name" value="PHA_reg_PhaR"/>
</dbReference>
<feature type="domain" description="PHB accumulation regulatory" evidence="1">
    <location>
        <begin position="88"/>
        <end position="126"/>
    </location>
</feature>
<dbReference type="EMBL" id="FOGD01000001">
    <property type="protein sequence ID" value="SEQ43296.1"/>
    <property type="molecule type" value="Genomic_DNA"/>
</dbReference>
<keyword evidence="4" id="KW-1185">Reference proteome</keyword>
<name>A0A1H9FZH6_9BURK</name>
<dbReference type="NCBIfam" id="TIGR01848">
    <property type="entry name" value="PHA_reg_PhaR"/>
    <property type="match status" value="1"/>
</dbReference>
<evidence type="ECO:0000259" key="1">
    <source>
        <dbReference type="Pfam" id="PF05233"/>
    </source>
</evidence>
<dbReference type="InterPro" id="IPR007897">
    <property type="entry name" value="PHB_accumulat"/>
</dbReference>
<evidence type="ECO:0000259" key="2">
    <source>
        <dbReference type="Pfam" id="PF07879"/>
    </source>
</evidence>
<feature type="domain" description="PHA accumulation regulator DNA-binding N-terminal" evidence="2">
    <location>
        <begin position="24"/>
        <end position="83"/>
    </location>
</feature>
<dbReference type="Proteomes" id="UP000199766">
    <property type="component" value="Unassembled WGS sequence"/>
</dbReference>
<dbReference type="Pfam" id="PF05233">
    <property type="entry name" value="PHB_acc"/>
    <property type="match status" value="2"/>
</dbReference>